<feature type="transmembrane region" description="Helical" evidence="8">
    <location>
        <begin position="241"/>
        <end position="259"/>
    </location>
</feature>
<feature type="transmembrane region" description="Helical" evidence="8">
    <location>
        <begin position="21"/>
        <end position="46"/>
    </location>
</feature>
<evidence type="ECO:0000256" key="3">
    <source>
        <dbReference type="ARBA" id="ARBA00022448"/>
    </source>
</evidence>
<name>A0ABS2NZJ5_9BACI</name>
<evidence type="ECO:0000256" key="4">
    <source>
        <dbReference type="ARBA" id="ARBA00022544"/>
    </source>
</evidence>
<feature type="transmembrane region" description="Helical" evidence="8">
    <location>
        <begin position="81"/>
        <end position="103"/>
    </location>
</feature>
<dbReference type="EMBL" id="JAFBED010000004">
    <property type="protein sequence ID" value="MBM7620140.1"/>
    <property type="molecule type" value="Genomic_DNA"/>
</dbReference>
<evidence type="ECO:0000313" key="10">
    <source>
        <dbReference type="Proteomes" id="UP000737402"/>
    </source>
</evidence>
<accession>A0ABS2NZJ5</accession>
<keyword evidence="3" id="KW-0813">Transport</keyword>
<gene>
    <name evidence="9" type="ORF">JOC95_001993</name>
</gene>
<keyword evidence="10" id="KW-1185">Reference proteome</keyword>
<feature type="transmembrane region" description="Helical" evidence="8">
    <location>
        <begin position="52"/>
        <end position="74"/>
    </location>
</feature>
<keyword evidence="7 8" id="KW-0472">Membrane</keyword>
<dbReference type="PANTHER" id="PTHR34975">
    <property type="entry name" value="SPORE GERMINATION PROTEIN A2"/>
    <property type="match status" value="1"/>
</dbReference>
<dbReference type="Pfam" id="PF03845">
    <property type="entry name" value="Spore_permease"/>
    <property type="match status" value="1"/>
</dbReference>
<evidence type="ECO:0000256" key="8">
    <source>
        <dbReference type="SAM" id="Phobius"/>
    </source>
</evidence>
<dbReference type="PANTHER" id="PTHR34975:SF2">
    <property type="entry name" value="SPORE GERMINATION PROTEIN A2"/>
    <property type="match status" value="1"/>
</dbReference>
<evidence type="ECO:0000256" key="1">
    <source>
        <dbReference type="ARBA" id="ARBA00004141"/>
    </source>
</evidence>
<comment type="similarity">
    <text evidence="2">Belongs to the amino acid-polyamine-organocation (APC) superfamily. Spore germination protein (SGP) (TC 2.A.3.9) family.</text>
</comment>
<feature type="transmembrane region" description="Helical" evidence="8">
    <location>
        <begin position="155"/>
        <end position="178"/>
    </location>
</feature>
<dbReference type="Proteomes" id="UP000737402">
    <property type="component" value="Unassembled WGS sequence"/>
</dbReference>
<comment type="caution">
    <text evidence="9">The sequence shown here is derived from an EMBL/GenBank/DDBJ whole genome shotgun (WGS) entry which is preliminary data.</text>
</comment>
<reference evidence="9 10" key="1">
    <citation type="submission" date="2021-01" db="EMBL/GenBank/DDBJ databases">
        <title>Genomic Encyclopedia of Type Strains, Phase IV (KMG-IV): sequencing the most valuable type-strain genomes for metagenomic binning, comparative biology and taxonomic classification.</title>
        <authorList>
            <person name="Goeker M."/>
        </authorList>
    </citation>
    <scope>NUCLEOTIDE SEQUENCE [LARGE SCALE GENOMIC DNA]</scope>
    <source>
        <strain evidence="9 10">DSM 25879</strain>
    </source>
</reference>
<feature type="transmembrane region" description="Helical" evidence="8">
    <location>
        <begin position="208"/>
        <end position="229"/>
    </location>
</feature>
<protein>
    <submittedName>
        <fullName evidence="9">Spore germination protein (Amino acid permease)</fullName>
    </submittedName>
</protein>
<evidence type="ECO:0000256" key="5">
    <source>
        <dbReference type="ARBA" id="ARBA00022692"/>
    </source>
</evidence>
<evidence type="ECO:0000313" key="9">
    <source>
        <dbReference type="EMBL" id="MBM7620140.1"/>
    </source>
</evidence>
<keyword evidence="5 8" id="KW-0812">Transmembrane</keyword>
<sequence length="303" mass="33829">MSKNKQNMKLAAWISLKTGKVISGMIMIVFFIHILLIAFISFYDFITSIKIYFLPLTPQWIVVLPFLLLCVWGASSNLKTIVYSSTFLLPIVWLLGYFVAFSTMFNKDYSYIFPVLVSGGTPIIKGVIIVLGGSVDILLLLLLQPYINKQFAWWHILLLVTILLGLVLGPALGSISAFGPNVASVLRFPAFEQWRLVELGEHVSHLDFLAVFQLISGAVIRVALCLYFLKDIGMKNKVFKMSVFWTSASILFLAGVLPISDIWMQTAIGKYFYPALLSIGVFLTCILVVIGFIPQKVKGTKSI</sequence>
<evidence type="ECO:0000256" key="2">
    <source>
        <dbReference type="ARBA" id="ARBA00007998"/>
    </source>
</evidence>
<dbReference type="InterPro" id="IPR004761">
    <property type="entry name" value="Spore_GerAB"/>
</dbReference>
<keyword evidence="6 8" id="KW-1133">Transmembrane helix</keyword>
<evidence type="ECO:0000256" key="6">
    <source>
        <dbReference type="ARBA" id="ARBA00022989"/>
    </source>
</evidence>
<feature type="transmembrane region" description="Helical" evidence="8">
    <location>
        <begin position="271"/>
        <end position="293"/>
    </location>
</feature>
<proteinExistence type="inferred from homology"/>
<keyword evidence="4" id="KW-0309">Germination</keyword>
<comment type="subcellular location">
    <subcellularLocation>
        <location evidence="1">Membrane</location>
        <topology evidence="1">Multi-pass membrane protein</topology>
    </subcellularLocation>
</comment>
<evidence type="ECO:0000256" key="7">
    <source>
        <dbReference type="ARBA" id="ARBA00023136"/>
    </source>
</evidence>
<feature type="transmembrane region" description="Helical" evidence="8">
    <location>
        <begin position="123"/>
        <end position="143"/>
    </location>
</feature>
<organism evidence="9 10">
    <name type="scientific">Sutcliffiella tianshenii</name>
    <dbReference type="NCBI Taxonomy" id="1463404"/>
    <lineage>
        <taxon>Bacteria</taxon>
        <taxon>Bacillati</taxon>
        <taxon>Bacillota</taxon>
        <taxon>Bacilli</taxon>
        <taxon>Bacillales</taxon>
        <taxon>Bacillaceae</taxon>
        <taxon>Sutcliffiella</taxon>
    </lineage>
</organism>